<evidence type="ECO:0000313" key="1">
    <source>
        <dbReference type="EMBL" id="QDZ76610.1"/>
    </source>
</evidence>
<evidence type="ECO:0000313" key="2">
    <source>
        <dbReference type="Proteomes" id="UP000321735"/>
    </source>
</evidence>
<keyword evidence="1" id="KW-0449">Lipoprotein</keyword>
<organism evidence="1 2">
    <name type="scientific">Bacillus cereus</name>
    <dbReference type="NCBI Taxonomy" id="1396"/>
    <lineage>
        <taxon>Bacteria</taxon>
        <taxon>Bacillati</taxon>
        <taxon>Bacillota</taxon>
        <taxon>Bacilli</taxon>
        <taxon>Bacillales</taxon>
        <taxon>Bacillaceae</taxon>
        <taxon>Bacillus</taxon>
        <taxon>Bacillus cereus group</taxon>
    </lineage>
</organism>
<sequence>MRRSVGMILIGMMVLLSGCGNSYDKVIDQVIDLETVRIKDSKRDIEKVEREKTCVKVYEDGRVIEITYKIRKGDSIRSYYKNIRGNYKWVADTEAKQAVDLTEKPVYIEYNCE</sequence>
<accession>A0A9X7M0Q8</accession>
<dbReference type="RefSeq" id="WP_208742618.1">
    <property type="nucleotide sequence ID" value="NZ_CP031778.1"/>
</dbReference>
<dbReference type="EMBL" id="CP031778">
    <property type="protein sequence ID" value="QDZ76610.1"/>
    <property type="molecule type" value="Genomic_DNA"/>
</dbReference>
<gene>
    <name evidence="1" type="ORF">D0437_27600</name>
</gene>
<dbReference type="Proteomes" id="UP000321735">
    <property type="component" value="Chromosome"/>
</dbReference>
<protein>
    <submittedName>
        <fullName evidence="1">Cystatin-like fold lipoprotein</fullName>
    </submittedName>
</protein>
<proteinExistence type="predicted"/>
<name>A0A9X7M0Q8_BACCE</name>
<dbReference type="AlphaFoldDB" id="A0A9X7M0Q8"/>
<dbReference type="PROSITE" id="PS51257">
    <property type="entry name" value="PROKAR_LIPOPROTEIN"/>
    <property type="match status" value="1"/>
</dbReference>
<reference evidence="1 2" key="1">
    <citation type="journal article" date="2019" name="Ecotoxicol. Environ. Saf.">
        <title>Microbial characterization of heavy metal resistant bacterial strains isolated from an electroplating wastewater treatment plant.</title>
        <authorList>
            <person name="Cai X."/>
            <person name="Zheng X."/>
            <person name="Zhang D."/>
            <person name="Iqbal W."/>
            <person name="Liu C."/>
            <person name="Yang B."/>
            <person name="Zhao X."/>
            <person name="Lu X."/>
            <person name="Mao Y."/>
        </authorList>
    </citation>
    <scope>NUCLEOTIDE SEQUENCE [LARGE SCALE GENOMIC DNA]</scope>
    <source>
        <strain evidence="1 2">Co1-1</strain>
    </source>
</reference>
<dbReference type="Gene3D" id="3.10.450.560">
    <property type="match status" value="1"/>
</dbReference>